<dbReference type="AlphaFoldDB" id="A0A1B6HX78"/>
<evidence type="ECO:0000313" key="8">
    <source>
        <dbReference type="EMBL" id="JAT00890.1"/>
    </source>
</evidence>
<dbReference type="InterPro" id="IPR036505">
    <property type="entry name" value="Amidase/PGRP_sf"/>
</dbReference>
<reference evidence="7" key="1">
    <citation type="submission" date="2015-11" db="EMBL/GenBank/DDBJ databases">
        <title>De novo transcriptome assembly of four potential Pierce s Disease insect vectors from Arizona vineyards.</title>
        <authorList>
            <person name="Tassone E.E."/>
        </authorList>
    </citation>
    <scope>NUCLEOTIDE SEQUENCE</scope>
</reference>
<dbReference type="InterPro" id="IPR006619">
    <property type="entry name" value="PGRP_domain_met/bac"/>
</dbReference>
<evidence type="ECO:0008006" key="9">
    <source>
        <dbReference type="Google" id="ProtNLM"/>
    </source>
</evidence>
<feature type="compositionally biased region" description="Low complexity" evidence="4">
    <location>
        <begin position="1"/>
        <end position="27"/>
    </location>
</feature>
<evidence type="ECO:0000256" key="4">
    <source>
        <dbReference type="SAM" id="MobiDB-lite"/>
    </source>
</evidence>
<dbReference type="GO" id="GO:0045087">
    <property type="term" value="P:innate immune response"/>
    <property type="evidence" value="ECO:0007669"/>
    <property type="project" value="UniProtKB-KW"/>
</dbReference>
<keyword evidence="3" id="KW-0391">Immunity</keyword>
<dbReference type="EMBL" id="GECU01028428">
    <property type="protein sequence ID" value="JAS79278.1"/>
    <property type="molecule type" value="Transcribed_RNA"/>
</dbReference>
<feature type="domain" description="Peptidoglycan recognition protein family" evidence="6">
    <location>
        <begin position="168"/>
        <end position="311"/>
    </location>
</feature>
<feature type="domain" description="N-acetylmuramoyl-L-alanine amidase" evidence="5">
    <location>
        <begin position="182"/>
        <end position="317"/>
    </location>
</feature>
<proteinExistence type="inferred from homology"/>
<feature type="region of interest" description="Disordered" evidence="4">
    <location>
        <begin position="1"/>
        <end position="33"/>
    </location>
</feature>
<dbReference type="PANTHER" id="PTHR11022:SF41">
    <property type="entry name" value="PEPTIDOGLYCAN-RECOGNITION PROTEIN LC-RELATED"/>
    <property type="match status" value="1"/>
</dbReference>
<dbReference type="GO" id="GO:0008745">
    <property type="term" value="F:N-acetylmuramoyl-L-alanine amidase activity"/>
    <property type="evidence" value="ECO:0007669"/>
    <property type="project" value="InterPro"/>
</dbReference>
<dbReference type="EMBL" id="GECU01006817">
    <property type="protein sequence ID" value="JAT00890.1"/>
    <property type="molecule type" value="Transcribed_RNA"/>
</dbReference>
<evidence type="ECO:0000313" key="7">
    <source>
        <dbReference type="EMBL" id="JAS79278.1"/>
    </source>
</evidence>
<dbReference type="Pfam" id="PF01510">
    <property type="entry name" value="Amidase_2"/>
    <property type="match status" value="1"/>
</dbReference>
<sequence length="344" mass="37208">MEGPRLSIASSSSCGSSLDCGSADNSPLPSPSPQAFPPFSVGSVVVNGDNNNIHHGNLTTVTYNQYIVPGGDQVDLPPVKINSETHSRFFPIEVPEHKSSGNKEDLAGLQRRWCCLIGALVSLSFITLLSTSIFSLSSFRSNSPPPPPTVMTTLEETSIVPADMVGAPRIMSRKAWVAQPPTEPMDKNTLPVQRIIVCHTATDSCQTTPDCTLQVRFIQQFHVESRKWGDIGYNFLIGGEGVVYVGRGWDEMGAHTKGDNNGTLGVAFIGTFINQLPNELQIEAFHKLVDVGVRIGKIADDYKLQAQCQLQVTAAPGLMLAQNMKSWPHFDTSLKIRCTDGGVA</sequence>
<dbReference type="PANTHER" id="PTHR11022">
    <property type="entry name" value="PEPTIDOGLYCAN RECOGNITION PROTEIN"/>
    <property type="match status" value="1"/>
</dbReference>
<dbReference type="FunFam" id="3.40.80.10:FF:000001">
    <property type="entry name" value="Peptidoglycan recognition protein 1"/>
    <property type="match status" value="1"/>
</dbReference>
<evidence type="ECO:0000259" key="6">
    <source>
        <dbReference type="SMART" id="SM00701"/>
    </source>
</evidence>
<comment type="similarity">
    <text evidence="1">Belongs to the N-acetylmuramoyl-L-alanine amidase 2 family.</text>
</comment>
<evidence type="ECO:0000259" key="5">
    <source>
        <dbReference type="SMART" id="SM00644"/>
    </source>
</evidence>
<dbReference type="CDD" id="cd06583">
    <property type="entry name" value="PGRP"/>
    <property type="match status" value="1"/>
</dbReference>
<dbReference type="InterPro" id="IPR015510">
    <property type="entry name" value="PGRP"/>
</dbReference>
<dbReference type="Gene3D" id="3.40.80.10">
    <property type="entry name" value="Peptidoglycan recognition protein-like"/>
    <property type="match status" value="1"/>
</dbReference>
<dbReference type="SMART" id="SM00701">
    <property type="entry name" value="PGRP"/>
    <property type="match status" value="1"/>
</dbReference>
<gene>
    <name evidence="8" type="ORF">g.25575</name>
    <name evidence="7" type="ORF">g.25579</name>
</gene>
<evidence type="ECO:0000256" key="1">
    <source>
        <dbReference type="ARBA" id="ARBA00007553"/>
    </source>
</evidence>
<dbReference type="SUPFAM" id="SSF55846">
    <property type="entry name" value="N-acetylmuramoyl-L-alanine amidase-like"/>
    <property type="match status" value="1"/>
</dbReference>
<evidence type="ECO:0000256" key="2">
    <source>
        <dbReference type="ARBA" id="ARBA00022588"/>
    </source>
</evidence>
<organism evidence="7">
    <name type="scientific">Homalodisca liturata</name>
    <dbReference type="NCBI Taxonomy" id="320908"/>
    <lineage>
        <taxon>Eukaryota</taxon>
        <taxon>Metazoa</taxon>
        <taxon>Ecdysozoa</taxon>
        <taxon>Arthropoda</taxon>
        <taxon>Hexapoda</taxon>
        <taxon>Insecta</taxon>
        <taxon>Pterygota</taxon>
        <taxon>Neoptera</taxon>
        <taxon>Paraneoptera</taxon>
        <taxon>Hemiptera</taxon>
        <taxon>Auchenorrhyncha</taxon>
        <taxon>Membracoidea</taxon>
        <taxon>Cicadellidae</taxon>
        <taxon>Cicadellinae</taxon>
        <taxon>Proconiini</taxon>
        <taxon>Homalodisca</taxon>
    </lineage>
</organism>
<evidence type="ECO:0000256" key="3">
    <source>
        <dbReference type="ARBA" id="ARBA00022859"/>
    </source>
</evidence>
<dbReference type="GO" id="GO:0009253">
    <property type="term" value="P:peptidoglycan catabolic process"/>
    <property type="evidence" value="ECO:0007669"/>
    <property type="project" value="InterPro"/>
</dbReference>
<dbReference type="GO" id="GO:0008270">
    <property type="term" value="F:zinc ion binding"/>
    <property type="evidence" value="ECO:0007669"/>
    <property type="project" value="InterPro"/>
</dbReference>
<keyword evidence="2" id="KW-0399">Innate immunity</keyword>
<dbReference type="SMART" id="SM00644">
    <property type="entry name" value="Ami_2"/>
    <property type="match status" value="1"/>
</dbReference>
<name>A0A1B6HX78_9HEMI</name>
<dbReference type="InterPro" id="IPR002502">
    <property type="entry name" value="Amidase_domain"/>
</dbReference>
<protein>
    <recommendedName>
        <fullName evidence="9">Peptidoglycan recognition protein family domain-containing protein</fullName>
    </recommendedName>
</protein>
<accession>A0A1B6HX78</accession>